<evidence type="ECO:0000313" key="3">
    <source>
        <dbReference type="Proteomes" id="UP000799118"/>
    </source>
</evidence>
<gene>
    <name evidence="2" type="ORF">BT96DRAFT_813038</name>
</gene>
<accession>A0A6A4HZM0</accession>
<name>A0A6A4HZM0_9AGAR</name>
<keyword evidence="3" id="KW-1185">Reference proteome</keyword>
<dbReference type="Pfam" id="PF18758">
    <property type="entry name" value="KDZ"/>
    <property type="match status" value="1"/>
</dbReference>
<protein>
    <recommendedName>
        <fullName evidence="4">CxC1-like cysteine cluster associated with KDZ transposases domain-containing protein</fullName>
    </recommendedName>
</protein>
<dbReference type="OrthoDB" id="3251205at2759"/>
<dbReference type="PANTHER" id="PTHR33096:SF1">
    <property type="entry name" value="CXC1-LIKE CYSTEINE CLUSTER ASSOCIATED WITH KDZ TRANSPOSASES DOMAIN-CONTAINING PROTEIN"/>
    <property type="match status" value="1"/>
</dbReference>
<evidence type="ECO:0008006" key="4">
    <source>
        <dbReference type="Google" id="ProtNLM"/>
    </source>
</evidence>
<reference evidence="2" key="1">
    <citation type="journal article" date="2019" name="Environ. Microbiol.">
        <title>Fungal ecological strategies reflected in gene transcription - a case study of two litter decomposers.</title>
        <authorList>
            <person name="Barbi F."/>
            <person name="Kohler A."/>
            <person name="Barry K."/>
            <person name="Baskaran P."/>
            <person name="Daum C."/>
            <person name="Fauchery L."/>
            <person name="Ihrmark K."/>
            <person name="Kuo A."/>
            <person name="LaButti K."/>
            <person name="Lipzen A."/>
            <person name="Morin E."/>
            <person name="Grigoriev I.V."/>
            <person name="Henrissat B."/>
            <person name="Lindahl B."/>
            <person name="Martin F."/>
        </authorList>
    </citation>
    <scope>NUCLEOTIDE SEQUENCE</scope>
    <source>
        <strain evidence="2">JB14</strain>
    </source>
</reference>
<dbReference type="PANTHER" id="PTHR33096">
    <property type="entry name" value="CXC2 DOMAIN-CONTAINING PROTEIN"/>
    <property type="match status" value="1"/>
</dbReference>
<evidence type="ECO:0000313" key="2">
    <source>
        <dbReference type="EMBL" id="KAE9404872.1"/>
    </source>
</evidence>
<dbReference type="EMBL" id="ML769413">
    <property type="protein sequence ID" value="KAE9404872.1"/>
    <property type="molecule type" value="Genomic_DNA"/>
</dbReference>
<proteinExistence type="predicted"/>
<evidence type="ECO:0000256" key="1">
    <source>
        <dbReference type="SAM" id="MobiDB-lite"/>
    </source>
</evidence>
<dbReference type="AlphaFoldDB" id="A0A6A4HZM0"/>
<sequence length="783" mass="89805">GLLPTAPLAHTYAVTIRTMQLYHTLFCRCPKIGIQPFAKTLCDLAGEAFKPYMSTQLSTAFDVYCSLLQGVRKRVNVALGRDSTDWRMLNSCPPCQYRLREDLPLEVRMIVEMDGNDSLRRVERRGDASLVPLGEGEEEGAPRLGPLKERKDHRVGGGDYFLSREEVDAWDKGCWEDAPAEAQPQEMTKSPLEMLWEEGRCEERWNNMKERNTARSVGRFYEWGWFVLLCRHMFLLVACDMIRSGEQSKYPLACLHKYMSAEKRERLQNGEGRPAGKLGCAYDCGCKLGKTVNRSPLQELALWALFLPMVGLMHGYAHERLCQLLFLMLYIAGTGLEDGEGCERYFSIMNALAGVTRHMSVFHRRQAIAEVAYAHDNLEAYANLSRFIINNYRQALEILATRNSVSRSMVQAGISAENFFEWLEEEGNYLRSLTKTPPSETLEMEYYLKLEMLYACQGRLMKVRAVWKEYQPSPTDAAATSRIEAKHRNEQENERKLIADVQALENKLGLASRWKEGSEEWEAAKKLVRERDYRKALDKLEGLLVARIFEMTRLNVAGTGYKMRKHLANALKARSKSIQAAIETYNTAARSLSPPRQLISWDEILDFSFLSEFDILRDARDDVREKKWATQKNRLLMQQFFKLLSAETELTRLHVEIRRLLTYMEDEDSKIHACSERLRESDPALALQVRLRGQMRSRFNKLHRQRFGAITRLEGFQRANMVYFRRGTSVAVDDFVIDAGELDVMGSGGIDEGGIDPESLHAEEEAIIAEEVELMMFIAEDES</sequence>
<feature type="non-terminal residue" evidence="2">
    <location>
        <position position="1"/>
    </location>
</feature>
<feature type="region of interest" description="Disordered" evidence="1">
    <location>
        <begin position="130"/>
        <end position="149"/>
    </location>
</feature>
<organism evidence="2 3">
    <name type="scientific">Gymnopus androsaceus JB14</name>
    <dbReference type="NCBI Taxonomy" id="1447944"/>
    <lineage>
        <taxon>Eukaryota</taxon>
        <taxon>Fungi</taxon>
        <taxon>Dikarya</taxon>
        <taxon>Basidiomycota</taxon>
        <taxon>Agaricomycotina</taxon>
        <taxon>Agaricomycetes</taxon>
        <taxon>Agaricomycetidae</taxon>
        <taxon>Agaricales</taxon>
        <taxon>Marasmiineae</taxon>
        <taxon>Omphalotaceae</taxon>
        <taxon>Gymnopus</taxon>
    </lineage>
</organism>
<dbReference type="InterPro" id="IPR040521">
    <property type="entry name" value="KDZ"/>
</dbReference>
<dbReference type="Proteomes" id="UP000799118">
    <property type="component" value="Unassembled WGS sequence"/>
</dbReference>